<dbReference type="InterPro" id="IPR001229">
    <property type="entry name" value="Jacalin-like_lectin_dom"/>
</dbReference>
<evidence type="ECO:0000313" key="4">
    <source>
        <dbReference type="EMBL" id="CAD1841767.1"/>
    </source>
</evidence>
<sequence>MGAATTILDIRVRHGGAIDAVQVMYEVDEKIQWTPQYGGNGGDLTEISLQEGEFLTSIAGYYGNFGDLYVVRSLTFGTNVSTYGPYGAEEGTAFSVPSFKDGKEKNLVEVGPWGGLGGSPWDDGVYTTVRQVVVVHGAAIDSIQIEYDRNGSSVWSGKHGGNGGSRIDKVMLEYPYEFVTSVSGYYGPLSSGSPVVIRSLTIASNLTKYGPFGSELGTHFSLPVSGGKVVGFHGRSGWYLDSIGVYLKKLWSPNQSMDLAPSQSMRLSDCSSFSSVERATKGGYDIVLAVREKGDTFKILTGSYPSEALPSQRFKEMNLQSRKHKDTWALVIVELHHYMQATSFPSYAVEEGSSSTGGPVAYGPWGGRGGVMFDDGVYTGVRQVNLTRNVGITSMKVLYDRNGQAVWGNKHGTSGGISPDKIVFDFPMEILTYITGYFGTMMYMGPAVIKSLTFHTTKRVYGPYGDEQGTFFSSCLTEGKIVGFHGRKGWFIDSIGVHVLEGKVSYQQDHASDPNGASDMAVRGVNSSFRSNKLVPTLRNNGEEVTYGVVKEPVPVGPGPWGGDGGKPWDDGVYSGIKQVYILRGEFINSIQIEYDRSGQSVWSTRHGGSGETYHRIKFEYPHEILNCMSGYYNNQDDGPKVLKSLTFFSNRGKYGPFGEETGIYFTSATTEGKVVGFHGRSGSYLDAIGVHMQHWLGEKKTTTKSIFSKYFF</sequence>
<feature type="domain" description="Jacalin-type lectin" evidence="3">
    <location>
        <begin position="107"/>
        <end position="249"/>
    </location>
</feature>
<dbReference type="SUPFAM" id="SSF51101">
    <property type="entry name" value="Mannose-binding lectins"/>
    <property type="match status" value="4"/>
</dbReference>
<evidence type="ECO:0000256" key="1">
    <source>
        <dbReference type="ARBA" id="ARBA00006568"/>
    </source>
</evidence>
<gene>
    <name evidence="4" type="ORF">CB5_LOCUS24978</name>
</gene>
<dbReference type="FunFam" id="2.100.10.30:FF:000001">
    <property type="entry name" value="Jacalin-related lectin 33"/>
    <property type="match status" value="3"/>
</dbReference>
<evidence type="ECO:0000256" key="2">
    <source>
        <dbReference type="ARBA" id="ARBA00022734"/>
    </source>
</evidence>
<dbReference type="EMBL" id="LR862135">
    <property type="protein sequence ID" value="CAD1841767.1"/>
    <property type="molecule type" value="Genomic_DNA"/>
</dbReference>
<dbReference type="CDD" id="cd09612">
    <property type="entry name" value="Jacalin"/>
    <property type="match status" value="4"/>
</dbReference>
<accession>A0A6V7QFS0</accession>
<proteinExistence type="inferred from homology"/>
<dbReference type="Pfam" id="PF01419">
    <property type="entry name" value="Jacalin"/>
    <property type="match status" value="4"/>
</dbReference>
<organism evidence="4">
    <name type="scientific">Ananas comosus var. bracteatus</name>
    <name type="common">red pineapple</name>
    <dbReference type="NCBI Taxonomy" id="296719"/>
    <lineage>
        <taxon>Eukaryota</taxon>
        <taxon>Viridiplantae</taxon>
        <taxon>Streptophyta</taxon>
        <taxon>Embryophyta</taxon>
        <taxon>Tracheophyta</taxon>
        <taxon>Spermatophyta</taxon>
        <taxon>Magnoliopsida</taxon>
        <taxon>Liliopsida</taxon>
        <taxon>Poales</taxon>
        <taxon>Bromeliaceae</taxon>
        <taxon>Bromelioideae</taxon>
        <taxon>Ananas</taxon>
    </lineage>
</organism>
<dbReference type="PANTHER" id="PTHR47293">
    <property type="entry name" value="JACALIN-RELATED LECTIN 3"/>
    <property type="match status" value="1"/>
</dbReference>
<evidence type="ECO:0000259" key="3">
    <source>
        <dbReference type="PROSITE" id="PS51752"/>
    </source>
</evidence>
<dbReference type="GO" id="GO:0030246">
    <property type="term" value="F:carbohydrate binding"/>
    <property type="evidence" value="ECO:0007669"/>
    <property type="project" value="UniProtKB-KW"/>
</dbReference>
<dbReference type="PANTHER" id="PTHR47293:SF68">
    <property type="entry name" value="JACALIN-RELATED LECTIN 3"/>
    <property type="match status" value="1"/>
</dbReference>
<comment type="similarity">
    <text evidence="1">Belongs to the jacalin lectin family.</text>
</comment>
<protein>
    <recommendedName>
        <fullName evidence="3">Jacalin-type lectin domain-containing protein</fullName>
    </recommendedName>
</protein>
<reference evidence="4" key="1">
    <citation type="submission" date="2020-07" db="EMBL/GenBank/DDBJ databases">
        <authorList>
            <person name="Lin J."/>
        </authorList>
    </citation>
    <scope>NUCLEOTIDE SEQUENCE</scope>
</reference>
<keyword evidence="2" id="KW-0430">Lectin</keyword>
<dbReference type="InterPro" id="IPR036404">
    <property type="entry name" value="Jacalin-like_lectin_dom_sf"/>
</dbReference>
<dbReference type="AlphaFoldDB" id="A0A6V7QFS0"/>
<dbReference type="PROSITE" id="PS51752">
    <property type="entry name" value="JACALIN_LECTIN"/>
    <property type="match status" value="4"/>
</dbReference>
<name>A0A6V7QFS0_ANACO</name>
<feature type="domain" description="Jacalin-type lectin" evidence="3">
    <location>
        <begin position="359"/>
        <end position="501"/>
    </location>
</feature>
<dbReference type="SMART" id="SM00915">
    <property type="entry name" value="Jacalin"/>
    <property type="match status" value="4"/>
</dbReference>
<dbReference type="Gene3D" id="2.100.10.30">
    <property type="entry name" value="Jacalin-like lectin domain"/>
    <property type="match status" value="4"/>
</dbReference>
<dbReference type="InterPro" id="IPR033734">
    <property type="entry name" value="Jacalin-like_lectin_dom_plant"/>
</dbReference>
<feature type="domain" description="Jacalin-type lectin" evidence="3">
    <location>
        <begin position="1"/>
        <end position="103"/>
    </location>
</feature>
<feature type="domain" description="Jacalin-type lectin" evidence="3">
    <location>
        <begin position="555"/>
        <end position="695"/>
    </location>
</feature>